<dbReference type="EMBL" id="CAJNYV010000133">
    <property type="protein sequence ID" value="CAF3346522.1"/>
    <property type="molecule type" value="Genomic_DNA"/>
</dbReference>
<accession>A0A817W0Y6</accession>
<evidence type="ECO:0000313" key="3">
    <source>
        <dbReference type="EMBL" id="CAF4559322.1"/>
    </source>
</evidence>
<evidence type="ECO:0000313" key="4">
    <source>
        <dbReference type="Proteomes" id="UP000663865"/>
    </source>
</evidence>
<keyword evidence="1" id="KW-1133">Transmembrane helix</keyword>
<dbReference type="AlphaFoldDB" id="A0A817W0Y6"/>
<sequence>MAIIIGVHKPCYTVTNLLACNTNVFVATFQLNSLIGSVYGFYSTSSEYQPVCIFRAVRCRTSITGTCYSYVLQSIWRLYFVVFYKYKYLVTFRVHWYMIASSWIISIGILAVSLASPGLLGLDKKVRLSTINVKLLRLTLFGLAAGLPRSFIPTIGSENGLDRILHENRQEPTDSVGLWDPMRQKALLYSTSKKVFCAKIEF</sequence>
<feature type="transmembrane region" description="Helical" evidence="1">
    <location>
        <begin position="96"/>
        <end position="122"/>
    </location>
</feature>
<keyword evidence="1" id="KW-0472">Membrane</keyword>
<evidence type="ECO:0000313" key="2">
    <source>
        <dbReference type="EMBL" id="CAF3346522.1"/>
    </source>
</evidence>
<name>A0A817W0Y6_9BILA</name>
<dbReference type="Proteomes" id="UP000663865">
    <property type="component" value="Unassembled WGS sequence"/>
</dbReference>
<dbReference type="Proteomes" id="UP000663838">
    <property type="component" value="Unassembled WGS sequence"/>
</dbReference>
<keyword evidence="1" id="KW-0812">Transmembrane</keyword>
<dbReference type="EMBL" id="CAJOBS010000358">
    <property type="protein sequence ID" value="CAF4559322.1"/>
    <property type="molecule type" value="Genomic_DNA"/>
</dbReference>
<protein>
    <submittedName>
        <fullName evidence="2">Uncharacterized protein</fullName>
    </submittedName>
</protein>
<proteinExistence type="predicted"/>
<organism evidence="2 4">
    <name type="scientific">Rotaria socialis</name>
    <dbReference type="NCBI Taxonomy" id="392032"/>
    <lineage>
        <taxon>Eukaryota</taxon>
        <taxon>Metazoa</taxon>
        <taxon>Spiralia</taxon>
        <taxon>Gnathifera</taxon>
        <taxon>Rotifera</taxon>
        <taxon>Eurotatoria</taxon>
        <taxon>Bdelloidea</taxon>
        <taxon>Philodinida</taxon>
        <taxon>Philodinidae</taxon>
        <taxon>Rotaria</taxon>
    </lineage>
</organism>
<evidence type="ECO:0000256" key="1">
    <source>
        <dbReference type="SAM" id="Phobius"/>
    </source>
</evidence>
<comment type="caution">
    <text evidence="2">The sequence shown here is derived from an EMBL/GenBank/DDBJ whole genome shotgun (WGS) entry which is preliminary data.</text>
</comment>
<gene>
    <name evidence="2" type="ORF">KIK155_LOCUS3203</name>
    <name evidence="3" type="ORF">TOA249_LOCUS7813</name>
</gene>
<reference evidence="2" key="1">
    <citation type="submission" date="2021-02" db="EMBL/GenBank/DDBJ databases">
        <authorList>
            <person name="Nowell W R."/>
        </authorList>
    </citation>
    <scope>NUCLEOTIDE SEQUENCE</scope>
</reference>
<feature type="transmembrane region" description="Helical" evidence="1">
    <location>
        <begin position="67"/>
        <end position="84"/>
    </location>
</feature>